<dbReference type="AlphaFoldDB" id="A0A7R9DJP9"/>
<dbReference type="EMBL" id="OC326932">
    <property type="protein sequence ID" value="CAD7415954.1"/>
    <property type="molecule type" value="Genomic_DNA"/>
</dbReference>
<gene>
    <name evidence="1" type="ORF">TCEB3V08_LOCUS12586</name>
</gene>
<sequence>MRHSGSSFPQRPSCQHKAVKAFHCSDVTMQDVRRIHQKFYADTNRQAHNNFILRHVTVETPNRQRSRIGNMEYRKKIDFHRSFKLSYCEIGSRRLWRPKQEQDSDRYVGKVFITRCSILGERNKGEVNYNLDMGEGKSKLKWGKPLHSIAPTVTEEGTTLKKEKLQDLNILMTKHFQANWREKEQLTFFKDIFEKQEAMNEPNEYNSDIGEILEEEEGLVV</sequence>
<accession>A0A7R9DJP9</accession>
<proteinExistence type="predicted"/>
<organism evidence="1">
    <name type="scientific">Timema cristinae</name>
    <name type="common">Walking stick</name>
    <dbReference type="NCBI Taxonomy" id="61476"/>
    <lineage>
        <taxon>Eukaryota</taxon>
        <taxon>Metazoa</taxon>
        <taxon>Ecdysozoa</taxon>
        <taxon>Arthropoda</taxon>
        <taxon>Hexapoda</taxon>
        <taxon>Insecta</taxon>
        <taxon>Pterygota</taxon>
        <taxon>Neoptera</taxon>
        <taxon>Polyneoptera</taxon>
        <taxon>Phasmatodea</taxon>
        <taxon>Timematodea</taxon>
        <taxon>Timematoidea</taxon>
        <taxon>Timematidae</taxon>
        <taxon>Timema</taxon>
    </lineage>
</organism>
<name>A0A7R9DJP9_TIMCR</name>
<reference evidence="1" key="1">
    <citation type="submission" date="2020-11" db="EMBL/GenBank/DDBJ databases">
        <authorList>
            <person name="Tran Van P."/>
        </authorList>
    </citation>
    <scope>NUCLEOTIDE SEQUENCE</scope>
</reference>
<protein>
    <submittedName>
        <fullName evidence="1">Uncharacterized protein</fullName>
    </submittedName>
</protein>
<evidence type="ECO:0000313" key="1">
    <source>
        <dbReference type="EMBL" id="CAD7415954.1"/>
    </source>
</evidence>